<dbReference type="GO" id="GO:0098703">
    <property type="term" value="P:calcium ion import across plasma membrane"/>
    <property type="evidence" value="ECO:0007669"/>
    <property type="project" value="TreeGrafter"/>
</dbReference>
<feature type="transmembrane region" description="Helical" evidence="9">
    <location>
        <begin position="22"/>
        <end position="43"/>
    </location>
</feature>
<gene>
    <name evidence="10" type="ORF">X801_07527</name>
</gene>
<evidence type="ECO:0000256" key="6">
    <source>
        <dbReference type="ARBA" id="ARBA00023065"/>
    </source>
</evidence>
<evidence type="ECO:0000256" key="5">
    <source>
        <dbReference type="ARBA" id="ARBA00022989"/>
    </source>
</evidence>
<evidence type="ECO:0000256" key="4">
    <source>
        <dbReference type="ARBA" id="ARBA00022882"/>
    </source>
</evidence>
<evidence type="ECO:0000256" key="1">
    <source>
        <dbReference type="ARBA" id="ARBA00004141"/>
    </source>
</evidence>
<keyword evidence="4" id="KW-0851">Voltage-gated channel</keyword>
<dbReference type="Gene3D" id="1.20.120.350">
    <property type="entry name" value="Voltage-gated potassium channels. Chain C"/>
    <property type="match status" value="1"/>
</dbReference>
<proteinExistence type="predicted"/>
<dbReference type="InterPro" id="IPR050599">
    <property type="entry name" value="VDCC_alpha-1_subunit"/>
</dbReference>
<evidence type="ECO:0000256" key="7">
    <source>
        <dbReference type="ARBA" id="ARBA00023136"/>
    </source>
</evidence>
<keyword evidence="3 9" id="KW-0812">Transmembrane</keyword>
<keyword evidence="5 9" id="KW-1133">Transmembrane helix</keyword>
<dbReference type="Proteomes" id="UP000243686">
    <property type="component" value="Unassembled WGS sequence"/>
</dbReference>
<evidence type="ECO:0000313" key="11">
    <source>
        <dbReference type="Proteomes" id="UP000243686"/>
    </source>
</evidence>
<evidence type="ECO:0008006" key="12">
    <source>
        <dbReference type="Google" id="ProtNLM"/>
    </source>
</evidence>
<dbReference type="AlphaFoldDB" id="A0A1S8WQ94"/>
<keyword evidence="2" id="KW-0813">Transport</keyword>
<sequence>MAVSIIHYDGQRKEWGKLLDSLNYFFTAIFTVEFVLRLSAFSFRSDVKVTKFSVNFVRLFRVMRLVKLLSKEESIRQLLWTFIKSIQVPAEGWYNFSAIHTPLLAVAGPDTKF</sequence>
<name>A0A1S8WQ94_OPIVI</name>
<dbReference type="EMBL" id="KV896858">
    <property type="protein sequence ID" value="OON16659.1"/>
    <property type="molecule type" value="Genomic_DNA"/>
</dbReference>
<accession>A0A1S8WQ94</accession>
<keyword evidence="6" id="KW-0406">Ion transport</keyword>
<evidence type="ECO:0000313" key="10">
    <source>
        <dbReference type="EMBL" id="OON16659.1"/>
    </source>
</evidence>
<keyword evidence="8" id="KW-0407">Ion channel</keyword>
<keyword evidence="11" id="KW-1185">Reference proteome</keyword>
<organism evidence="10 11">
    <name type="scientific">Opisthorchis viverrini</name>
    <name type="common">Southeast Asian liver fluke</name>
    <dbReference type="NCBI Taxonomy" id="6198"/>
    <lineage>
        <taxon>Eukaryota</taxon>
        <taxon>Metazoa</taxon>
        <taxon>Spiralia</taxon>
        <taxon>Lophotrochozoa</taxon>
        <taxon>Platyhelminthes</taxon>
        <taxon>Trematoda</taxon>
        <taxon>Digenea</taxon>
        <taxon>Opisthorchiida</taxon>
        <taxon>Opisthorchiata</taxon>
        <taxon>Opisthorchiidae</taxon>
        <taxon>Opisthorchis</taxon>
    </lineage>
</organism>
<dbReference type="GO" id="GO:0005891">
    <property type="term" value="C:voltage-gated calcium channel complex"/>
    <property type="evidence" value="ECO:0007669"/>
    <property type="project" value="TreeGrafter"/>
</dbReference>
<dbReference type="GO" id="GO:0008331">
    <property type="term" value="F:high voltage-gated calcium channel activity"/>
    <property type="evidence" value="ECO:0007669"/>
    <property type="project" value="TreeGrafter"/>
</dbReference>
<protein>
    <recommendedName>
        <fullName evidence="12">Ion transport domain-containing protein</fullName>
    </recommendedName>
</protein>
<evidence type="ECO:0000256" key="2">
    <source>
        <dbReference type="ARBA" id="ARBA00022448"/>
    </source>
</evidence>
<dbReference type="SUPFAM" id="SSF81324">
    <property type="entry name" value="Voltage-gated potassium channels"/>
    <property type="match status" value="1"/>
</dbReference>
<dbReference type="InterPro" id="IPR027359">
    <property type="entry name" value="Volt_channel_dom_sf"/>
</dbReference>
<reference evidence="10 11" key="1">
    <citation type="submission" date="2015-03" db="EMBL/GenBank/DDBJ databases">
        <title>Draft genome of the nematode, Opisthorchis viverrini.</title>
        <authorList>
            <person name="Mitreva M."/>
        </authorList>
    </citation>
    <scope>NUCLEOTIDE SEQUENCE [LARGE SCALE GENOMIC DNA]</scope>
    <source>
        <strain evidence="10">Khon Kaen</strain>
    </source>
</reference>
<keyword evidence="7 9" id="KW-0472">Membrane</keyword>
<evidence type="ECO:0000256" key="9">
    <source>
        <dbReference type="SAM" id="Phobius"/>
    </source>
</evidence>
<evidence type="ECO:0000256" key="8">
    <source>
        <dbReference type="ARBA" id="ARBA00023303"/>
    </source>
</evidence>
<dbReference type="PANTHER" id="PTHR45628:SF1">
    <property type="entry name" value="VOLTAGE-DEPENDENT CALCIUM CHANNEL TYPE D SUBUNIT ALPHA-1"/>
    <property type="match status" value="1"/>
</dbReference>
<comment type="subcellular location">
    <subcellularLocation>
        <location evidence="1">Membrane</location>
        <topology evidence="1">Multi-pass membrane protein</topology>
    </subcellularLocation>
</comment>
<evidence type="ECO:0000256" key="3">
    <source>
        <dbReference type="ARBA" id="ARBA00022692"/>
    </source>
</evidence>
<dbReference type="PANTHER" id="PTHR45628">
    <property type="entry name" value="VOLTAGE-DEPENDENT CALCIUM CHANNEL TYPE A SUBUNIT ALPHA-1"/>
    <property type="match status" value="1"/>
</dbReference>